<evidence type="ECO:0000313" key="1">
    <source>
        <dbReference type="EMBL" id="KAF2848689.1"/>
    </source>
</evidence>
<protein>
    <submittedName>
        <fullName evidence="1">Uncharacterized protein</fullName>
    </submittedName>
</protein>
<dbReference type="Proteomes" id="UP000799423">
    <property type="component" value="Unassembled WGS sequence"/>
</dbReference>
<gene>
    <name evidence="1" type="ORF">T440DRAFT_151689</name>
</gene>
<evidence type="ECO:0000313" key="2">
    <source>
        <dbReference type="Proteomes" id="UP000799423"/>
    </source>
</evidence>
<sequence>METLESPSFCARTVPPSGFRVRTTRLSDHANCQRRLQNPHTQFSIANTTPKNTPIRSHSNIRAKNSHHCEEEGRLEISLTVRVALQDPIFPSSELIQFDVGITGCWERPANAELTAMVV</sequence>
<reference evidence="1" key="1">
    <citation type="submission" date="2020-01" db="EMBL/GenBank/DDBJ databases">
        <authorList>
            <consortium name="DOE Joint Genome Institute"/>
            <person name="Haridas S."/>
            <person name="Albert R."/>
            <person name="Binder M."/>
            <person name="Bloem J."/>
            <person name="Labutti K."/>
            <person name="Salamov A."/>
            <person name="Andreopoulos B."/>
            <person name="Baker S.E."/>
            <person name="Barry K."/>
            <person name="Bills G."/>
            <person name="Bluhm B.H."/>
            <person name="Cannon C."/>
            <person name="Castanera R."/>
            <person name="Culley D.E."/>
            <person name="Daum C."/>
            <person name="Ezra D."/>
            <person name="Gonzalez J.B."/>
            <person name="Henrissat B."/>
            <person name="Kuo A."/>
            <person name="Liang C."/>
            <person name="Lipzen A."/>
            <person name="Lutzoni F."/>
            <person name="Magnuson J."/>
            <person name="Mondo S."/>
            <person name="Nolan M."/>
            <person name="Ohm R."/>
            <person name="Pangilinan J."/>
            <person name="Park H.-J."/>
            <person name="Ramirez L."/>
            <person name="Alfaro M."/>
            <person name="Sun H."/>
            <person name="Tritt A."/>
            <person name="Yoshinaga Y."/>
            <person name="Zwiers L.-H."/>
            <person name="Turgeon B.G."/>
            <person name="Goodwin S.B."/>
            <person name="Spatafora J.W."/>
            <person name="Crous P.W."/>
            <person name="Grigoriev I.V."/>
        </authorList>
    </citation>
    <scope>NUCLEOTIDE SEQUENCE</scope>
    <source>
        <strain evidence="1">IPT5</strain>
    </source>
</reference>
<organism evidence="1 2">
    <name type="scientific">Plenodomus tracheiphilus IPT5</name>
    <dbReference type="NCBI Taxonomy" id="1408161"/>
    <lineage>
        <taxon>Eukaryota</taxon>
        <taxon>Fungi</taxon>
        <taxon>Dikarya</taxon>
        <taxon>Ascomycota</taxon>
        <taxon>Pezizomycotina</taxon>
        <taxon>Dothideomycetes</taxon>
        <taxon>Pleosporomycetidae</taxon>
        <taxon>Pleosporales</taxon>
        <taxon>Pleosporineae</taxon>
        <taxon>Leptosphaeriaceae</taxon>
        <taxon>Plenodomus</taxon>
    </lineage>
</organism>
<dbReference type="AlphaFoldDB" id="A0A6A7B2X8"/>
<keyword evidence="2" id="KW-1185">Reference proteome</keyword>
<name>A0A6A7B2X8_9PLEO</name>
<dbReference type="EMBL" id="MU006316">
    <property type="protein sequence ID" value="KAF2848689.1"/>
    <property type="molecule type" value="Genomic_DNA"/>
</dbReference>
<proteinExistence type="predicted"/>
<accession>A0A6A7B2X8</accession>